<dbReference type="PANTHER" id="PTHR43877">
    <property type="entry name" value="AMINOALKYLPHOSPHONATE N-ACETYLTRANSFERASE-RELATED-RELATED"/>
    <property type="match status" value="1"/>
</dbReference>
<name>A0ABN3P6Y5_9MICO</name>
<evidence type="ECO:0000256" key="2">
    <source>
        <dbReference type="ARBA" id="ARBA00023315"/>
    </source>
</evidence>
<evidence type="ECO:0000313" key="5">
    <source>
        <dbReference type="Proteomes" id="UP001500274"/>
    </source>
</evidence>
<dbReference type="Gene3D" id="3.40.630.30">
    <property type="match status" value="1"/>
</dbReference>
<dbReference type="SUPFAM" id="SSF55729">
    <property type="entry name" value="Acyl-CoA N-acyltransferases (Nat)"/>
    <property type="match status" value="1"/>
</dbReference>
<proteinExistence type="predicted"/>
<feature type="domain" description="N-acetyltransferase" evidence="3">
    <location>
        <begin position="2"/>
        <end position="156"/>
    </location>
</feature>
<dbReference type="PROSITE" id="PS51186">
    <property type="entry name" value="GNAT"/>
    <property type="match status" value="1"/>
</dbReference>
<dbReference type="Pfam" id="PF00583">
    <property type="entry name" value="Acetyltransf_1"/>
    <property type="match status" value="1"/>
</dbReference>
<dbReference type="RefSeq" id="WP_344225801.1">
    <property type="nucleotide sequence ID" value="NZ_BAAARI010000001.1"/>
</dbReference>
<dbReference type="PANTHER" id="PTHR43877:SF2">
    <property type="entry name" value="AMINOALKYLPHOSPHONATE N-ACETYLTRANSFERASE-RELATED"/>
    <property type="match status" value="1"/>
</dbReference>
<evidence type="ECO:0000259" key="3">
    <source>
        <dbReference type="PROSITE" id="PS51186"/>
    </source>
</evidence>
<evidence type="ECO:0000313" key="4">
    <source>
        <dbReference type="EMBL" id="GAA2566099.1"/>
    </source>
</evidence>
<keyword evidence="2" id="KW-0012">Acyltransferase</keyword>
<keyword evidence="5" id="KW-1185">Reference proteome</keyword>
<dbReference type="InterPro" id="IPR000182">
    <property type="entry name" value="GNAT_dom"/>
</dbReference>
<protein>
    <submittedName>
        <fullName evidence="4">GNAT family N-acetyltransferase</fullName>
    </submittedName>
</protein>
<dbReference type="CDD" id="cd04301">
    <property type="entry name" value="NAT_SF"/>
    <property type="match status" value="1"/>
</dbReference>
<comment type="caution">
    <text evidence="4">The sequence shown here is derived from an EMBL/GenBank/DDBJ whole genome shotgun (WGS) entry which is preliminary data.</text>
</comment>
<keyword evidence="1" id="KW-0808">Transferase</keyword>
<reference evidence="4 5" key="1">
    <citation type="journal article" date="2019" name="Int. J. Syst. Evol. Microbiol.">
        <title>The Global Catalogue of Microorganisms (GCM) 10K type strain sequencing project: providing services to taxonomists for standard genome sequencing and annotation.</title>
        <authorList>
            <consortium name="The Broad Institute Genomics Platform"/>
            <consortium name="The Broad Institute Genome Sequencing Center for Infectious Disease"/>
            <person name="Wu L."/>
            <person name="Ma J."/>
        </authorList>
    </citation>
    <scope>NUCLEOTIDE SEQUENCE [LARGE SCALE GENOMIC DNA]</scope>
    <source>
        <strain evidence="4 5">JCM 16365</strain>
    </source>
</reference>
<dbReference type="InterPro" id="IPR016181">
    <property type="entry name" value="Acyl_CoA_acyltransferase"/>
</dbReference>
<dbReference type="EMBL" id="BAAARI010000001">
    <property type="protein sequence ID" value="GAA2566099.1"/>
    <property type="molecule type" value="Genomic_DNA"/>
</dbReference>
<dbReference type="InterPro" id="IPR050832">
    <property type="entry name" value="Bact_Acetyltransf"/>
</dbReference>
<gene>
    <name evidence="4" type="ORF">GCM10009862_00800</name>
</gene>
<organism evidence="4 5">
    <name type="scientific">Microbacterium binotii</name>
    <dbReference type="NCBI Taxonomy" id="462710"/>
    <lineage>
        <taxon>Bacteria</taxon>
        <taxon>Bacillati</taxon>
        <taxon>Actinomycetota</taxon>
        <taxon>Actinomycetes</taxon>
        <taxon>Micrococcales</taxon>
        <taxon>Microbacteriaceae</taxon>
        <taxon>Microbacterium</taxon>
    </lineage>
</organism>
<dbReference type="Proteomes" id="UP001500274">
    <property type="component" value="Unassembled WGS sequence"/>
</dbReference>
<accession>A0ABN3P6Y5</accession>
<sequence>MPTLRALPADDPVSHELLTLYFARRAQGFPGGGYRTVFPDPAAFEEPNGVFLVLFDDAGDAIGCGGIRRIADGPAGVRYELKHLFVRPEARGSGGGRLLVTELEARARAFGAAELVLDTHHSLEAAGSLYARSGFTAIEPYNDNANATRWYGKTLT</sequence>
<evidence type="ECO:0000256" key="1">
    <source>
        <dbReference type="ARBA" id="ARBA00022679"/>
    </source>
</evidence>